<dbReference type="Proteomes" id="UP000039865">
    <property type="component" value="Unassembled WGS sequence"/>
</dbReference>
<keyword evidence="3" id="KW-1185">Reference proteome</keyword>
<evidence type="ECO:0000313" key="2">
    <source>
        <dbReference type="EMBL" id="CDW72078.1"/>
    </source>
</evidence>
<protein>
    <submittedName>
        <fullName evidence="2">Starch binding domain-containing protein</fullName>
    </submittedName>
</protein>
<feature type="domain" description="CBM20" evidence="1">
    <location>
        <begin position="71"/>
        <end position="144"/>
    </location>
</feature>
<dbReference type="GO" id="GO:2001070">
    <property type="term" value="F:starch binding"/>
    <property type="evidence" value="ECO:0007669"/>
    <property type="project" value="InterPro"/>
</dbReference>
<dbReference type="OrthoDB" id="550577at2759"/>
<evidence type="ECO:0000259" key="1">
    <source>
        <dbReference type="Pfam" id="PF00686"/>
    </source>
</evidence>
<dbReference type="InParanoid" id="A0A077ZQ90"/>
<dbReference type="Gene3D" id="2.60.40.10">
    <property type="entry name" value="Immunoglobulins"/>
    <property type="match status" value="1"/>
</dbReference>
<dbReference type="EMBL" id="CCKQ01000990">
    <property type="protein sequence ID" value="CDW72078.1"/>
    <property type="molecule type" value="Genomic_DNA"/>
</dbReference>
<dbReference type="InterPro" id="IPR013784">
    <property type="entry name" value="Carb-bd-like_fold"/>
</dbReference>
<dbReference type="AlphaFoldDB" id="A0A077ZQ90"/>
<name>A0A077ZQ90_STYLE</name>
<accession>A0A077ZQ90</accession>
<dbReference type="Pfam" id="PF00686">
    <property type="entry name" value="CBM_20"/>
    <property type="match status" value="1"/>
</dbReference>
<reference evidence="2 3" key="1">
    <citation type="submission" date="2014-06" db="EMBL/GenBank/DDBJ databases">
        <authorList>
            <person name="Swart Estienne"/>
        </authorList>
    </citation>
    <scope>NUCLEOTIDE SEQUENCE [LARGE SCALE GENOMIC DNA]</scope>
    <source>
        <strain evidence="2 3">130c</strain>
    </source>
</reference>
<gene>
    <name evidence="2" type="primary">Contig18579.g19745</name>
    <name evidence="2" type="ORF">STYLEM_1032</name>
</gene>
<evidence type="ECO:0000313" key="3">
    <source>
        <dbReference type="Proteomes" id="UP000039865"/>
    </source>
</evidence>
<dbReference type="InterPro" id="IPR013783">
    <property type="entry name" value="Ig-like_fold"/>
</dbReference>
<sequence length="199" mass="22883">MEKKIKLDTISDLSRLSFLEIKNLPLNKCQGQLFEDALKQAIQLEKQSAVQTGPYSQFLNKHHPKSFEIKKVVFQTQYEVEFGSEMSLVGSIQPLGKWNTINSSQPISLESLNNEDFFEYKFVETDEHGHVKKWQGGNNISFDLNKLNLIIKELNIITQIDHTGSTPFFTIDRRTKIKLESTNSKQKSADIIVIMSKFE</sequence>
<dbReference type="InterPro" id="IPR002044">
    <property type="entry name" value="CBM20"/>
</dbReference>
<proteinExistence type="predicted"/>
<organism evidence="2 3">
    <name type="scientific">Stylonychia lemnae</name>
    <name type="common">Ciliate</name>
    <dbReference type="NCBI Taxonomy" id="5949"/>
    <lineage>
        <taxon>Eukaryota</taxon>
        <taxon>Sar</taxon>
        <taxon>Alveolata</taxon>
        <taxon>Ciliophora</taxon>
        <taxon>Intramacronucleata</taxon>
        <taxon>Spirotrichea</taxon>
        <taxon>Stichotrichia</taxon>
        <taxon>Sporadotrichida</taxon>
        <taxon>Oxytrichidae</taxon>
        <taxon>Stylonychinae</taxon>
        <taxon>Stylonychia</taxon>
    </lineage>
</organism>
<dbReference type="SUPFAM" id="SSF49452">
    <property type="entry name" value="Starch-binding domain-like"/>
    <property type="match status" value="1"/>
</dbReference>